<accession>A0A6L7GVA7</accession>
<proteinExistence type="predicted"/>
<evidence type="ECO:0000259" key="1">
    <source>
        <dbReference type="PROSITE" id="PS50943"/>
    </source>
</evidence>
<gene>
    <name evidence="2" type="ORF">GIY30_16715</name>
</gene>
<dbReference type="GO" id="GO:0003677">
    <property type="term" value="F:DNA binding"/>
    <property type="evidence" value="ECO:0007669"/>
    <property type="project" value="InterPro"/>
</dbReference>
<dbReference type="CDD" id="cd00093">
    <property type="entry name" value="HTH_XRE"/>
    <property type="match status" value="1"/>
</dbReference>
<dbReference type="EMBL" id="WMBR01000004">
    <property type="protein sequence ID" value="MXP22981.1"/>
    <property type="molecule type" value="Genomic_DNA"/>
</dbReference>
<sequence>MPARERGSLDWGTYGDSFGHRLRVIRQIRGLSQQEVAQLCGMHHNQVSNLERNRSNRDPFIADPQLSTVYRLARALEVPPAYLLPDLDHLVRRRSPEQATVRELSRVEDALRRLLAEQTT</sequence>
<dbReference type="InterPro" id="IPR001387">
    <property type="entry name" value="Cro/C1-type_HTH"/>
</dbReference>
<dbReference type="RefSeq" id="WP_160903389.1">
    <property type="nucleotide sequence ID" value="NZ_WMBR01000004.1"/>
</dbReference>
<dbReference type="Gene3D" id="1.10.260.40">
    <property type="entry name" value="lambda repressor-like DNA-binding domains"/>
    <property type="match status" value="1"/>
</dbReference>
<dbReference type="PROSITE" id="PS50943">
    <property type="entry name" value="HTH_CROC1"/>
    <property type="match status" value="1"/>
</dbReference>
<keyword evidence="3" id="KW-1185">Reference proteome</keyword>
<dbReference type="Pfam" id="PF13560">
    <property type="entry name" value="HTH_31"/>
    <property type="match status" value="1"/>
</dbReference>
<dbReference type="SMART" id="SM00530">
    <property type="entry name" value="HTH_XRE"/>
    <property type="match status" value="1"/>
</dbReference>
<reference evidence="2 3" key="1">
    <citation type="submission" date="2019-11" db="EMBL/GenBank/DDBJ databases">
        <title>Gordonia sp. nov., a novel actinobacterium isolated from mangrove soil in Hainan.</title>
        <authorList>
            <person name="Huang X."/>
            <person name="Xie Y."/>
            <person name="Chu X."/>
            <person name="Xiao K."/>
        </authorList>
    </citation>
    <scope>NUCLEOTIDE SEQUENCE [LARGE SCALE GENOMIC DNA]</scope>
    <source>
        <strain evidence="2 3">HNM0687</strain>
    </source>
</reference>
<organism evidence="2 3">
    <name type="scientific">Gordonia mangrovi</name>
    <dbReference type="NCBI Taxonomy" id="2665643"/>
    <lineage>
        <taxon>Bacteria</taxon>
        <taxon>Bacillati</taxon>
        <taxon>Actinomycetota</taxon>
        <taxon>Actinomycetes</taxon>
        <taxon>Mycobacteriales</taxon>
        <taxon>Gordoniaceae</taxon>
        <taxon>Gordonia</taxon>
    </lineage>
</organism>
<dbReference type="InterPro" id="IPR010982">
    <property type="entry name" value="Lambda_DNA-bd_dom_sf"/>
</dbReference>
<feature type="domain" description="HTH cro/C1-type" evidence="1">
    <location>
        <begin position="22"/>
        <end position="83"/>
    </location>
</feature>
<name>A0A6L7GVA7_9ACTN</name>
<dbReference type="AlphaFoldDB" id="A0A6L7GVA7"/>
<comment type="caution">
    <text evidence="2">The sequence shown here is derived from an EMBL/GenBank/DDBJ whole genome shotgun (WGS) entry which is preliminary data.</text>
</comment>
<evidence type="ECO:0000313" key="3">
    <source>
        <dbReference type="Proteomes" id="UP000475545"/>
    </source>
</evidence>
<protein>
    <submittedName>
        <fullName evidence="2">Helix-turn-helix domain-containing protein</fullName>
    </submittedName>
</protein>
<evidence type="ECO:0000313" key="2">
    <source>
        <dbReference type="EMBL" id="MXP22981.1"/>
    </source>
</evidence>
<dbReference type="SUPFAM" id="SSF47413">
    <property type="entry name" value="lambda repressor-like DNA-binding domains"/>
    <property type="match status" value="1"/>
</dbReference>
<dbReference type="Proteomes" id="UP000475545">
    <property type="component" value="Unassembled WGS sequence"/>
</dbReference>